<proteinExistence type="predicted"/>
<name>A0A921R372_SORBI</name>
<dbReference type="EMBL" id="CM027683">
    <property type="protein sequence ID" value="KAG0532531.1"/>
    <property type="molecule type" value="Genomic_DNA"/>
</dbReference>
<reference evidence="1" key="1">
    <citation type="journal article" date="2019" name="BMC Genomics">
        <title>A new reference genome for Sorghum bicolor reveals high levels of sequence similarity between sweet and grain genotypes: implications for the genetics of sugar metabolism.</title>
        <authorList>
            <person name="Cooper E.A."/>
            <person name="Brenton Z.W."/>
            <person name="Flinn B.S."/>
            <person name="Jenkins J."/>
            <person name="Shu S."/>
            <person name="Flowers D."/>
            <person name="Luo F."/>
            <person name="Wang Y."/>
            <person name="Xia P."/>
            <person name="Barry K."/>
            <person name="Daum C."/>
            <person name="Lipzen A."/>
            <person name="Yoshinaga Y."/>
            <person name="Schmutz J."/>
            <person name="Saski C."/>
            <person name="Vermerris W."/>
            <person name="Kresovich S."/>
        </authorList>
    </citation>
    <scope>NUCLEOTIDE SEQUENCE</scope>
</reference>
<dbReference type="AlphaFoldDB" id="A0A921R372"/>
<comment type="caution">
    <text evidence="1">The sequence shown here is derived from an EMBL/GenBank/DDBJ whole genome shotgun (WGS) entry which is preliminary data.</text>
</comment>
<reference evidence="1" key="2">
    <citation type="submission" date="2020-10" db="EMBL/GenBank/DDBJ databases">
        <authorList>
            <person name="Cooper E.A."/>
            <person name="Brenton Z.W."/>
            <person name="Flinn B.S."/>
            <person name="Jenkins J."/>
            <person name="Shu S."/>
            <person name="Flowers D."/>
            <person name="Luo F."/>
            <person name="Wang Y."/>
            <person name="Xia P."/>
            <person name="Barry K."/>
            <person name="Daum C."/>
            <person name="Lipzen A."/>
            <person name="Yoshinaga Y."/>
            <person name="Schmutz J."/>
            <person name="Saski C."/>
            <person name="Vermerris W."/>
            <person name="Kresovich S."/>
        </authorList>
    </citation>
    <scope>NUCLEOTIDE SEQUENCE</scope>
</reference>
<sequence length="97" mass="11136">MYTGAFVDATEETYFLRSNRGVLHTFFVPKKNAILLDTLFVLKKIKKDNHRYLDKCEGICMGCLPEFVEALLSYTPASVLQRINADCPKYCSLIYCK</sequence>
<organism evidence="1 2">
    <name type="scientific">Sorghum bicolor</name>
    <name type="common">Sorghum</name>
    <name type="synonym">Sorghum vulgare</name>
    <dbReference type="NCBI Taxonomy" id="4558"/>
    <lineage>
        <taxon>Eukaryota</taxon>
        <taxon>Viridiplantae</taxon>
        <taxon>Streptophyta</taxon>
        <taxon>Embryophyta</taxon>
        <taxon>Tracheophyta</taxon>
        <taxon>Spermatophyta</taxon>
        <taxon>Magnoliopsida</taxon>
        <taxon>Liliopsida</taxon>
        <taxon>Poales</taxon>
        <taxon>Poaceae</taxon>
        <taxon>PACMAD clade</taxon>
        <taxon>Panicoideae</taxon>
        <taxon>Andropogonodae</taxon>
        <taxon>Andropogoneae</taxon>
        <taxon>Sorghinae</taxon>
        <taxon>Sorghum</taxon>
    </lineage>
</organism>
<evidence type="ECO:0000313" key="2">
    <source>
        <dbReference type="Proteomes" id="UP000807115"/>
    </source>
</evidence>
<dbReference type="Proteomes" id="UP000807115">
    <property type="component" value="Chromosome 4"/>
</dbReference>
<gene>
    <name evidence="1" type="ORF">BDA96_04G115400</name>
</gene>
<evidence type="ECO:0000313" key="1">
    <source>
        <dbReference type="EMBL" id="KAG0532531.1"/>
    </source>
</evidence>
<protein>
    <submittedName>
        <fullName evidence="1">Uncharacterized protein</fullName>
    </submittedName>
</protein>
<accession>A0A921R372</accession>